<dbReference type="PANTHER" id="PTHR31587:SF4">
    <property type="entry name" value="TRANSMEMBRANE PROTEIN (DUF2215)"/>
    <property type="match status" value="1"/>
</dbReference>
<comment type="caution">
    <text evidence="1">The sequence shown here is derived from an EMBL/GenBank/DDBJ whole genome shotgun (WGS) entry which is preliminary data.</text>
</comment>
<dbReference type="Proteomes" id="UP000197138">
    <property type="component" value="Unassembled WGS sequence"/>
</dbReference>
<dbReference type="AlphaFoldDB" id="A0A218VZ47"/>
<accession>A0A218VZ47</accession>
<protein>
    <submittedName>
        <fullName evidence="1">Uncharacterized protein</fullName>
    </submittedName>
</protein>
<organism evidence="1 2">
    <name type="scientific">Punica granatum</name>
    <name type="common">Pomegranate</name>
    <dbReference type="NCBI Taxonomy" id="22663"/>
    <lineage>
        <taxon>Eukaryota</taxon>
        <taxon>Viridiplantae</taxon>
        <taxon>Streptophyta</taxon>
        <taxon>Embryophyta</taxon>
        <taxon>Tracheophyta</taxon>
        <taxon>Spermatophyta</taxon>
        <taxon>Magnoliopsida</taxon>
        <taxon>eudicotyledons</taxon>
        <taxon>Gunneridae</taxon>
        <taxon>Pentapetalae</taxon>
        <taxon>rosids</taxon>
        <taxon>malvids</taxon>
        <taxon>Myrtales</taxon>
        <taxon>Lythraceae</taxon>
        <taxon>Punica</taxon>
    </lineage>
</organism>
<dbReference type="PANTHER" id="PTHR31587">
    <property type="entry name" value="TRANSMEMBRANE PROTEIN (DUF2215)"/>
    <property type="match status" value="1"/>
</dbReference>
<gene>
    <name evidence="1" type="ORF">CDL15_Pgr017183</name>
</gene>
<proteinExistence type="predicted"/>
<dbReference type="EMBL" id="MTKT01005569">
    <property type="protein sequence ID" value="OWM65686.1"/>
    <property type="molecule type" value="Genomic_DNA"/>
</dbReference>
<evidence type="ECO:0000313" key="1">
    <source>
        <dbReference type="EMBL" id="OWM65686.1"/>
    </source>
</evidence>
<name>A0A218VZ47_PUNGR</name>
<sequence length="110" mass="12039">MGTGKRVRIFTGSLRVVLLLSSSVLFFAVYSAAGSTLEIAKPTSLQLSPSILVDKSPGSRPGVSVLCERVHIHGLSRIKHLRKMAYSVKVKVFSQSGSHQPTKFEVCFHR</sequence>
<reference evidence="2" key="1">
    <citation type="journal article" date="2017" name="Plant J.">
        <title>The pomegranate (Punica granatum L.) genome and the genomics of punicalagin biosynthesis.</title>
        <authorList>
            <person name="Qin G."/>
            <person name="Xu C."/>
            <person name="Ming R."/>
            <person name="Tang H."/>
            <person name="Guyot R."/>
            <person name="Kramer E.M."/>
            <person name="Hu Y."/>
            <person name="Yi X."/>
            <person name="Qi Y."/>
            <person name="Xu X."/>
            <person name="Gao Z."/>
            <person name="Pan H."/>
            <person name="Jian J."/>
            <person name="Tian Y."/>
            <person name="Yue Z."/>
            <person name="Xu Y."/>
        </authorList>
    </citation>
    <scope>NUCLEOTIDE SEQUENCE [LARGE SCALE GENOMIC DNA]</scope>
    <source>
        <strain evidence="2">cv. Dabenzi</strain>
    </source>
</reference>
<evidence type="ECO:0000313" key="2">
    <source>
        <dbReference type="Proteomes" id="UP000197138"/>
    </source>
</evidence>